<dbReference type="AlphaFoldDB" id="A0A4P8DK27"/>
<evidence type="ECO:0000256" key="1">
    <source>
        <dbReference type="SAM" id="MobiDB-lite"/>
    </source>
</evidence>
<dbReference type="EMBL" id="MK318973">
    <property type="protein sequence ID" value="QCL10722.1"/>
    <property type="molecule type" value="Genomic_DNA"/>
</dbReference>
<feature type="compositionally biased region" description="Polar residues" evidence="1">
    <location>
        <begin position="14"/>
        <end position="27"/>
    </location>
</feature>
<protein>
    <submittedName>
        <fullName evidence="2">Uncharacterized protein</fullName>
    </submittedName>
</protein>
<proteinExistence type="predicted"/>
<reference evidence="2" key="1">
    <citation type="journal article" date="2019" name="Genome Biol. Evol.">
        <title>Evolutionary Relatedness and Classification of Tumour-Inducing and Opine-Catabolic Plasmids in Three Rhizobium rhizogenes Strains Isolated from the Same Crown Gall Tumour.</title>
        <authorList>
            <person name="Kuzmanovic N."/>
            <person name="Pulawska J."/>
        </authorList>
    </citation>
    <scope>NUCLEOTIDE SEQUENCE</scope>
    <source>
        <strain evidence="2">Colt5.8</strain>
        <plasmid evidence="2">pOC-Colt5.8</plasmid>
    </source>
</reference>
<accession>A0A4P8DK27</accession>
<sequence length="62" mass="6758">MPCLRSYGRKNGRNILQQQTTHSNSSQVHHVGISCGFGLPPHATIALGRQIKPYSVQSGRVS</sequence>
<feature type="region of interest" description="Disordered" evidence="1">
    <location>
        <begin position="1"/>
        <end position="27"/>
    </location>
</feature>
<dbReference type="PROSITE" id="PS51257">
    <property type="entry name" value="PROKAR_LIPOPROTEIN"/>
    <property type="match status" value="1"/>
</dbReference>
<keyword evidence="2" id="KW-0614">Plasmid</keyword>
<geneLocation type="plasmid" evidence="2">
    <name>pOC-Colt5.8</name>
</geneLocation>
<gene>
    <name evidence="2" type="ORF">pOC-C5.8_546</name>
</gene>
<name>A0A4P8DK27_RHIRH</name>
<evidence type="ECO:0000313" key="2">
    <source>
        <dbReference type="EMBL" id="QCL10722.1"/>
    </source>
</evidence>
<organism evidence="2">
    <name type="scientific">Rhizobium rhizogenes</name>
    <name type="common">Agrobacterium rhizogenes</name>
    <dbReference type="NCBI Taxonomy" id="359"/>
    <lineage>
        <taxon>Bacteria</taxon>
        <taxon>Pseudomonadati</taxon>
        <taxon>Pseudomonadota</taxon>
        <taxon>Alphaproteobacteria</taxon>
        <taxon>Hyphomicrobiales</taxon>
        <taxon>Rhizobiaceae</taxon>
        <taxon>Rhizobium/Agrobacterium group</taxon>
        <taxon>Rhizobium</taxon>
    </lineage>
</organism>